<proteinExistence type="predicted"/>
<dbReference type="Gene3D" id="3.30.70.100">
    <property type="match status" value="1"/>
</dbReference>
<dbReference type="Proteomes" id="UP001259832">
    <property type="component" value="Unassembled WGS sequence"/>
</dbReference>
<dbReference type="InterPro" id="IPR007138">
    <property type="entry name" value="ABM_dom"/>
</dbReference>
<reference evidence="2" key="1">
    <citation type="submission" date="2023-08" db="EMBL/GenBank/DDBJ databases">
        <title>Reference Genome Resource for the Citrus Pathogen Phytophthora citrophthora.</title>
        <authorList>
            <person name="Moller H."/>
            <person name="Coetzee B."/>
            <person name="Rose L.J."/>
            <person name="Van Niekerk J.M."/>
        </authorList>
    </citation>
    <scope>NUCLEOTIDE SEQUENCE</scope>
    <source>
        <strain evidence="2">STE-U-9442</strain>
    </source>
</reference>
<sequence>MYHKILLRHFKTRSQELKLYGEHPLHAPPKMVYTLVVHIHAKEGKDVEDKIRNKLIEASQTYMKDAEVIGWHVMQDHVDTRKWTIVERYERQSSLEIHVANPYYAEFGAYMGQFVDAQEISQYNELDTSKPVHVE</sequence>
<dbReference type="AlphaFoldDB" id="A0AAD9GYC7"/>
<dbReference type="SUPFAM" id="SSF54909">
    <property type="entry name" value="Dimeric alpha+beta barrel"/>
    <property type="match status" value="1"/>
</dbReference>
<evidence type="ECO:0000313" key="3">
    <source>
        <dbReference type="Proteomes" id="UP001259832"/>
    </source>
</evidence>
<feature type="domain" description="ABM" evidence="1">
    <location>
        <begin position="33"/>
        <end position="126"/>
    </location>
</feature>
<dbReference type="EMBL" id="JASMQC010000002">
    <property type="protein sequence ID" value="KAK1947369.1"/>
    <property type="molecule type" value="Genomic_DNA"/>
</dbReference>
<organism evidence="2 3">
    <name type="scientific">Phytophthora citrophthora</name>
    <dbReference type="NCBI Taxonomy" id="4793"/>
    <lineage>
        <taxon>Eukaryota</taxon>
        <taxon>Sar</taxon>
        <taxon>Stramenopiles</taxon>
        <taxon>Oomycota</taxon>
        <taxon>Peronosporomycetes</taxon>
        <taxon>Peronosporales</taxon>
        <taxon>Peronosporaceae</taxon>
        <taxon>Phytophthora</taxon>
    </lineage>
</organism>
<gene>
    <name evidence="2" type="ORF">P3T76_001379</name>
</gene>
<protein>
    <recommendedName>
        <fullName evidence="1">ABM domain-containing protein</fullName>
    </recommendedName>
</protein>
<keyword evidence="3" id="KW-1185">Reference proteome</keyword>
<name>A0AAD9GYC7_9STRA</name>
<dbReference type="PANTHER" id="PTHR38052:SF1">
    <property type="entry name" value="ABM DOMAIN-CONTAINING PROTEIN"/>
    <property type="match status" value="1"/>
</dbReference>
<dbReference type="InterPro" id="IPR011008">
    <property type="entry name" value="Dimeric_a/b-barrel"/>
</dbReference>
<comment type="caution">
    <text evidence="2">The sequence shown here is derived from an EMBL/GenBank/DDBJ whole genome shotgun (WGS) entry which is preliminary data.</text>
</comment>
<accession>A0AAD9GYC7</accession>
<evidence type="ECO:0000259" key="1">
    <source>
        <dbReference type="PROSITE" id="PS51725"/>
    </source>
</evidence>
<evidence type="ECO:0000313" key="2">
    <source>
        <dbReference type="EMBL" id="KAK1947369.1"/>
    </source>
</evidence>
<dbReference type="PROSITE" id="PS51725">
    <property type="entry name" value="ABM"/>
    <property type="match status" value="1"/>
</dbReference>
<dbReference type="PANTHER" id="PTHR38052">
    <property type="entry name" value="EXPRESSED PROTEIN"/>
    <property type="match status" value="1"/>
</dbReference>